<evidence type="ECO:0000256" key="1">
    <source>
        <dbReference type="RuleBase" id="RU000487"/>
    </source>
</evidence>
<dbReference type="EMBL" id="JFFI01000399">
    <property type="protein sequence ID" value="KXH67984.1"/>
    <property type="molecule type" value="Genomic_DNA"/>
</dbReference>
<keyword evidence="3" id="KW-1185">Reference proteome</keyword>
<gene>
    <name evidence="2" type="ORF">CSAL01_00654</name>
</gene>
<comment type="similarity">
    <text evidence="1">Belongs to the actin family.</text>
</comment>
<organism evidence="2 3">
    <name type="scientific">Colletotrichum salicis</name>
    <dbReference type="NCBI Taxonomy" id="1209931"/>
    <lineage>
        <taxon>Eukaryota</taxon>
        <taxon>Fungi</taxon>
        <taxon>Dikarya</taxon>
        <taxon>Ascomycota</taxon>
        <taxon>Pezizomycotina</taxon>
        <taxon>Sordariomycetes</taxon>
        <taxon>Hypocreomycetidae</taxon>
        <taxon>Glomerellales</taxon>
        <taxon>Glomerellaceae</taxon>
        <taxon>Colletotrichum</taxon>
        <taxon>Colletotrichum acutatum species complex</taxon>
    </lineage>
</organism>
<dbReference type="Gene3D" id="3.90.640.10">
    <property type="entry name" value="Actin, Chain A, domain 4"/>
    <property type="match status" value="1"/>
</dbReference>
<dbReference type="OrthoDB" id="5132116at2759"/>
<protein>
    <submittedName>
        <fullName evidence="2">Actin</fullName>
    </submittedName>
</protein>
<evidence type="ECO:0000313" key="2">
    <source>
        <dbReference type="EMBL" id="KXH67984.1"/>
    </source>
</evidence>
<evidence type="ECO:0000313" key="3">
    <source>
        <dbReference type="Proteomes" id="UP000070121"/>
    </source>
</evidence>
<dbReference type="Gene3D" id="3.30.420.40">
    <property type="match status" value="2"/>
</dbReference>
<comment type="caution">
    <text evidence="2">The sequence shown here is derived from an EMBL/GenBank/DDBJ whole genome shotgun (WGS) entry which is preliminary data.</text>
</comment>
<dbReference type="AlphaFoldDB" id="A0A135V5L1"/>
<dbReference type="FunFam" id="3.30.420.40:FF:000058">
    <property type="entry name" value="Putative actin-related protein 5"/>
    <property type="match status" value="1"/>
</dbReference>
<dbReference type="Proteomes" id="UP000070121">
    <property type="component" value="Unassembled WGS sequence"/>
</dbReference>
<sequence>SAFTKAGFGGDRQPLRVFPTAIQYPTRTNENRDTDLWRDGHDVRGIRVLLCAGFLYDRPGRVGNVRGQPTPTALVVDSGYAVTWTLPVHDHAPLVHPSRMHDVSGQAIDDWLQQTVMNEVGVELPSNGAWGIALWLAKTERCRVARDFEEESMRWKKSVNDGGHDEIWELPDGLKVKPNTPLGLRAGEVSFNPSMLGLDVGGLQYDAFNVIMNCNRDIRDELCQNVLLAGGNTLFPGFGARFKCELKGLFKEGTKINVISPRNRAYSAWVGGSMLSELSTFEGMCVTRAEYEEGGPEIANKKFL</sequence>
<dbReference type="SUPFAM" id="SSF53067">
    <property type="entry name" value="Actin-like ATPase domain"/>
    <property type="match status" value="1"/>
</dbReference>
<dbReference type="Pfam" id="PF00022">
    <property type="entry name" value="Actin"/>
    <property type="match status" value="1"/>
</dbReference>
<dbReference type="SMART" id="SM00268">
    <property type="entry name" value="ACTIN"/>
    <property type="match status" value="1"/>
</dbReference>
<dbReference type="PANTHER" id="PTHR11937">
    <property type="entry name" value="ACTIN"/>
    <property type="match status" value="1"/>
</dbReference>
<dbReference type="STRING" id="1209931.A0A135V5L1"/>
<proteinExistence type="inferred from homology"/>
<dbReference type="InterPro" id="IPR004000">
    <property type="entry name" value="Actin"/>
</dbReference>
<feature type="non-terminal residue" evidence="2">
    <location>
        <position position="1"/>
    </location>
</feature>
<name>A0A135V5L1_9PEZI</name>
<reference evidence="2 3" key="1">
    <citation type="submission" date="2014-02" db="EMBL/GenBank/DDBJ databases">
        <title>The genome sequence of Colletotrichum salicis CBS 607.94.</title>
        <authorList>
            <person name="Baroncelli R."/>
            <person name="Thon M.R."/>
        </authorList>
    </citation>
    <scope>NUCLEOTIDE SEQUENCE [LARGE SCALE GENOMIC DNA]</scope>
    <source>
        <strain evidence="2 3">CBS 607.94</strain>
    </source>
</reference>
<accession>A0A135V5L1</accession>
<dbReference type="InterPro" id="IPR043129">
    <property type="entry name" value="ATPase_NBD"/>
</dbReference>